<reference evidence="2 3" key="1">
    <citation type="submission" date="2018-05" db="EMBL/GenBank/DDBJ databases">
        <title>The draft genome of strain NS-104.</title>
        <authorList>
            <person name="Hang P."/>
            <person name="Jiang J."/>
        </authorList>
    </citation>
    <scope>NUCLEOTIDE SEQUENCE [LARGE SCALE GENOMIC DNA]</scope>
    <source>
        <strain evidence="2 3">NS-104</strain>
    </source>
</reference>
<dbReference type="OrthoDB" id="123556at2"/>
<evidence type="ECO:0000259" key="1">
    <source>
        <dbReference type="PROSITE" id="PS50943"/>
    </source>
</evidence>
<dbReference type="SUPFAM" id="SSF47413">
    <property type="entry name" value="lambda repressor-like DNA-binding domains"/>
    <property type="match status" value="1"/>
</dbReference>
<dbReference type="EMBL" id="QFBC01000002">
    <property type="protein sequence ID" value="PWE57158.1"/>
    <property type="molecule type" value="Genomic_DNA"/>
</dbReference>
<sequence>MRPIAHIRIDVFKQTQADFARLAGVTQGTVSKWEAGTLAPSQAEMSRIRTAAIRLAMKWDDQWFFVVPTASIGVCSSPPVSA</sequence>
<dbReference type="PROSITE" id="PS50943">
    <property type="entry name" value="HTH_CROC1"/>
    <property type="match status" value="1"/>
</dbReference>
<dbReference type="AlphaFoldDB" id="A0A2U2DV16"/>
<proteinExistence type="predicted"/>
<organism evidence="2 3">
    <name type="scientific">Metarhizobium album</name>
    <dbReference type="NCBI Taxonomy" id="2182425"/>
    <lineage>
        <taxon>Bacteria</taxon>
        <taxon>Pseudomonadati</taxon>
        <taxon>Pseudomonadota</taxon>
        <taxon>Alphaproteobacteria</taxon>
        <taxon>Hyphomicrobiales</taxon>
        <taxon>Rhizobiaceae</taxon>
        <taxon>Metarhizobium</taxon>
    </lineage>
</organism>
<dbReference type="InterPro" id="IPR010982">
    <property type="entry name" value="Lambda_DNA-bd_dom_sf"/>
</dbReference>
<dbReference type="Proteomes" id="UP000245252">
    <property type="component" value="Unassembled WGS sequence"/>
</dbReference>
<evidence type="ECO:0000313" key="2">
    <source>
        <dbReference type="EMBL" id="PWE57158.1"/>
    </source>
</evidence>
<evidence type="ECO:0000313" key="3">
    <source>
        <dbReference type="Proteomes" id="UP000245252"/>
    </source>
</evidence>
<dbReference type="GO" id="GO:0003677">
    <property type="term" value="F:DNA binding"/>
    <property type="evidence" value="ECO:0007669"/>
    <property type="project" value="InterPro"/>
</dbReference>
<accession>A0A2U2DV16</accession>
<dbReference type="CDD" id="cd00093">
    <property type="entry name" value="HTH_XRE"/>
    <property type="match status" value="1"/>
</dbReference>
<gene>
    <name evidence="2" type="ORF">DEM27_05820</name>
</gene>
<name>A0A2U2DV16_9HYPH</name>
<dbReference type="Gene3D" id="1.10.260.40">
    <property type="entry name" value="lambda repressor-like DNA-binding domains"/>
    <property type="match status" value="1"/>
</dbReference>
<feature type="domain" description="HTH cro/C1-type" evidence="1">
    <location>
        <begin position="15"/>
        <end position="48"/>
    </location>
</feature>
<dbReference type="Pfam" id="PF01381">
    <property type="entry name" value="HTH_3"/>
    <property type="match status" value="1"/>
</dbReference>
<dbReference type="InterPro" id="IPR001387">
    <property type="entry name" value="Cro/C1-type_HTH"/>
</dbReference>
<dbReference type="RefSeq" id="WP_109457261.1">
    <property type="nucleotide sequence ID" value="NZ_QFBC01000002.1"/>
</dbReference>
<comment type="caution">
    <text evidence="2">The sequence shown here is derived from an EMBL/GenBank/DDBJ whole genome shotgun (WGS) entry which is preliminary data.</text>
</comment>
<keyword evidence="3" id="KW-1185">Reference proteome</keyword>
<protein>
    <recommendedName>
        <fullName evidence="1">HTH cro/C1-type domain-containing protein</fullName>
    </recommendedName>
</protein>